<dbReference type="PROSITE" id="PS00198">
    <property type="entry name" value="4FE4S_FER_1"/>
    <property type="match status" value="1"/>
</dbReference>
<dbReference type="RefSeq" id="WP_379886268.1">
    <property type="nucleotide sequence ID" value="NZ_JBHSDI010000010.1"/>
</dbReference>
<evidence type="ECO:0000256" key="7">
    <source>
        <dbReference type="ARBA" id="ARBA00023014"/>
    </source>
</evidence>
<keyword evidence="8" id="KW-0997">Cell inner membrane</keyword>
<keyword evidence="5 8" id="KW-0249">Electron transport</keyword>
<comment type="caution">
    <text evidence="11">The sequence shown here is derived from an EMBL/GenBank/DDBJ whole genome shotgun (WGS) entry which is preliminary data.</text>
</comment>
<evidence type="ECO:0000256" key="8">
    <source>
        <dbReference type="HAMAP-Rule" id="MF_00461"/>
    </source>
</evidence>
<dbReference type="NCBIfam" id="TIGR01945">
    <property type="entry name" value="rnfC"/>
    <property type="match status" value="1"/>
</dbReference>
<comment type="function">
    <text evidence="8">Part of a membrane-bound complex that couples electron transfer with translocation of ions across the membrane.</text>
</comment>
<dbReference type="Gene3D" id="3.40.50.11540">
    <property type="entry name" value="NADH-ubiquinone oxidoreductase 51kDa subunit"/>
    <property type="match status" value="1"/>
</dbReference>
<proteinExistence type="inferred from homology"/>
<dbReference type="Pfam" id="PF01512">
    <property type="entry name" value="Complex1_51K"/>
    <property type="match status" value="1"/>
</dbReference>
<dbReference type="EC" id="7.-.-.-" evidence="8"/>
<dbReference type="InterPro" id="IPR017900">
    <property type="entry name" value="4Fe4S_Fe_S_CS"/>
</dbReference>
<feature type="compositionally biased region" description="Low complexity" evidence="9">
    <location>
        <begin position="604"/>
        <end position="616"/>
    </location>
</feature>
<dbReference type="HAMAP" id="MF_00461">
    <property type="entry name" value="RsxC_RnfC"/>
    <property type="match status" value="1"/>
</dbReference>
<keyword evidence="3 8" id="KW-0479">Metal-binding</keyword>
<comment type="cofactor">
    <cofactor evidence="8">
        <name>[4Fe-4S] cluster</name>
        <dbReference type="ChEBI" id="CHEBI:49883"/>
    </cofactor>
    <text evidence="8">Binds 2 [4Fe-4S] clusters per subunit.</text>
</comment>
<evidence type="ECO:0000256" key="4">
    <source>
        <dbReference type="ARBA" id="ARBA00022737"/>
    </source>
</evidence>
<dbReference type="InterPro" id="IPR037225">
    <property type="entry name" value="Nuo51_FMN-bd_sf"/>
</dbReference>
<feature type="compositionally biased region" description="Basic and acidic residues" evidence="9">
    <location>
        <begin position="458"/>
        <end position="488"/>
    </location>
</feature>
<feature type="binding site" evidence="8">
    <location>
        <position position="418"/>
    </location>
    <ligand>
        <name>[4Fe-4S] cluster</name>
        <dbReference type="ChEBI" id="CHEBI:49883"/>
        <label>1</label>
    </ligand>
</feature>
<comment type="subunit">
    <text evidence="8">The complex is composed of six subunits: RnfA, RnfB, RnfC, RnfD, RnfE and RnfG.</text>
</comment>
<reference evidence="12" key="1">
    <citation type="journal article" date="2019" name="Int. J. Syst. Evol. Microbiol.">
        <title>The Global Catalogue of Microorganisms (GCM) 10K type strain sequencing project: providing services to taxonomists for standard genome sequencing and annotation.</title>
        <authorList>
            <consortium name="The Broad Institute Genomics Platform"/>
            <consortium name="The Broad Institute Genome Sequencing Center for Infectious Disease"/>
            <person name="Wu L."/>
            <person name="Ma J."/>
        </authorList>
    </citation>
    <scope>NUCLEOTIDE SEQUENCE [LARGE SCALE GENOMIC DNA]</scope>
    <source>
        <strain evidence="12">CECT 7297</strain>
    </source>
</reference>
<dbReference type="PANTHER" id="PTHR43034">
    <property type="entry name" value="ION-TRANSLOCATING OXIDOREDUCTASE COMPLEX SUBUNIT C"/>
    <property type="match status" value="1"/>
</dbReference>
<evidence type="ECO:0000313" key="11">
    <source>
        <dbReference type="EMBL" id="MFC4258745.1"/>
    </source>
</evidence>
<feature type="region of interest" description="Disordered" evidence="9">
    <location>
        <begin position="579"/>
        <end position="649"/>
    </location>
</feature>
<sequence>MTQLWSFPGGIHPAENKHQSTNGPIRSAGLPERLVLPLQQHIGEPAEPVVQPGDQVLKGQKIADVTAGMGVPVHAPTSGTIVSIERLPVPHPSGMADWCIVLEPDGDDAWCELRPIADYHSLDREAVLDRIRDAGISGMGGAGFPTNIKLRPPRDRNVSTLILNGAECEPYITADDMAMRERANEVQKGLKIMAWILRPERCVVAIEDNKPEAIEAMRKATEGTQTEVVVIPTQYPSGGEKQLIQILTGMEVPSGGIPADIGVMCQNVGTAIAVSRAIYRGEPLISRVTTVTGAGVSEPGNFDALIGTPIRHLLTLAGFDKSRINRLILGGPMMGYTLEDTAVPVVKTTNCVIAATESELPTPPPEQPCIRCGMCAEVCPMELLPQQLFWHAKAQDFDRAEHLNLFDCIECGACSYVCPSSIPLVQYYRYAKGEIRTQRAEQLKADRARERFEARQARLEREQEEKELRRKERARAAAEAQQKKKAEAEQAVADGDAKDERSAKAAMVQQALERKKASTATPAPEKPDTGDLEKQLDQARSKLETMEGMLEEARAAEADNVEKLERAVAKNVDRVKRAEQALAEARNSTAGAAEGESPTDGQQPRAPEAPTTAPAEVPDLDALQKQLDQARDKLDKMTGMLADEREADGDNVEKFERAVAKNEVRVQRAEEALAEARKQLATETGE</sequence>
<keyword evidence="4 8" id="KW-0677">Repeat</keyword>
<keyword evidence="8" id="KW-0472">Membrane</keyword>
<feature type="region of interest" description="Disordered" evidence="9">
    <location>
        <begin position="1"/>
        <end position="23"/>
    </location>
</feature>
<feature type="region of interest" description="Disordered" evidence="9">
    <location>
        <begin position="458"/>
        <end position="534"/>
    </location>
</feature>
<evidence type="ECO:0000256" key="2">
    <source>
        <dbReference type="ARBA" id="ARBA00022485"/>
    </source>
</evidence>
<gene>
    <name evidence="11" type="primary">rsxC</name>
    <name evidence="8" type="synonym">rnfC</name>
    <name evidence="11" type="ORF">ACFOZ5_06825</name>
</gene>
<organism evidence="11 12">
    <name type="scientific">Marinobacter lacisalsi</name>
    <dbReference type="NCBI Taxonomy" id="475979"/>
    <lineage>
        <taxon>Bacteria</taxon>
        <taxon>Pseudomonadati</taxon>
        <taxon>Pseudomonadota</taxon>
        <taxon>Gammaproteobacteria</taxon>
        <taxon>Pseudomonadales</taxon>
        <taxon>Marinobacteraceae</taxon>
        <taxon>Marinobacter</taxon>
    </lineage>
</organism>
<keyword evidence="8" id="KW-1003">Cell membrane</keyword>
<dbReference type="Pfam" id="PF13375">
    <property type="entry name" value="RnfC_N"/>
    <property type="match status" value="1"/>
</dbReference>
<dbReference type="Pfam" id="PF10531">
    <property type="entry name" value="SLBB"/>
    <property type="match status" value="1"/>
</dbReference>
<comment type="subcellular location">
    <subcellularLocation>
        <location evidence="8">Cell inner membrane</location>
        <topology evidence="8">Peripheral membrane protein</topology>
    </subcellularLocation>
</comment>
<feature type="domain" description="4Fe-4S ferredoxin-type" evidence="10">
    <location>
        <begin position="399"/>
        <end position="428"/>
    </location>
</feature>
<accession>A0ABV8QGM9</accession>
<dbReference type="NCBIfam" id="NF003454">
    <property type="entry name" value="PRK05035.1"/>
    <property type="match status" value="1"/>
</dbReference>
<feature type="binding site" evidence="8">
    <location>
        <position position="414"/>
    </location>
    <ligand>
        <name>[4Fe-4S] cluster</name>
        <dbReference type="ChEBI" id="CHEBI:49883"/>
        <label>2</label>
    </ligand>
</feature>
<keyword evidence="1 8" id="KW-0813">Transport</keyword>
<dbReference type="SUPFAM" id="SSF46548">
    <property type="entry name" value="alpha-helical ferredoxin"/>
    <property type="match status" value="1"/>
</dbReference>
<evidence type="ECO:0000259" key="10">
    <source>
        <dbReference type="PROSITE" id="PS51379"/>
    </source>
</evidence>
<feature type="compositionally biased region" description="Basic and acidic residues" evidence="9">
    <location>
        <begin position="525"/>
        <end position="534"/>
    </location>
</feature>
<feature type="binding site" evidence="8">
    <location>
        <position position="379"/>
    </location>
    <ligand>
        <name>[4Fe-4S] cluster</name>
        <dbReference type="ChEBI" id="CHEBI:49883"/>
        <label>2</label>
    </ligand>
</feature>
<dbReference type="SUPFAM" id="SSF142019">
    <property type="entry name" value="Nqo1 FMN-binding domain-like"/>
    <property type="match status" value="1"/>
</dbReference>
<protein>
    <recommendedName>
        <fullName evidence="8">Ion-translocating oxidoreductase complex subunit C</fullName>
        <ecNumber evidence="8">7.-.-.-</ecNumber>
    </recommendedName>
    <alternativeName>
        <fullName evidence="8">Rnf electron transport complex subunit C</fullName>
    </alternativeName>
</protein>
<evidence type="ECO:0000256" key="5">
    <source>
        <dbReference type="ARBA" id="ARBA00022982"/>
    </source>
</evidence>
<evidence type="ECO:0000256" key="6">
    <source>
        <dbReference type="ARBA" id="ARBA00023004"/>
    </source>
</evidence>
<dbReference type="InterPro" id="IPR017896">
    <property type="entry name" value="4Fe4S_Fe-S-bd"/>
</dbReference>
<feature type="binding site" evidence="8">
    <location>
        <position position="375"/>
    </location>
    <ligand>
        <name>[4Fe-4S] cluster</name>
        <dbReference type="ChEBI" id="CHEBI:49883"/>
        <label>1</label>
    </ligand>
</feature>
<dbReference type="InterPro" id="IPR026902">
    <property type="entry name" value="RnfC_N"/>
</dbReference>
<dbReference type="Gene3D" id="3.30.70.20">
    <property type="match status" value="1"/>
</dbReference>
<keyword evidence="8" id="KW-1278">Translocase</keyword>
<dbReference type="InterPro" id="IPR019554">
    <property type="entry name" value="Soluble_ligand-bd"/>
</dbReference>
<feature type="binding site" evidence="8">
    <location>
        <position position="369"/>
    </location>
    <ligand>
        <name>[4Fe-4S] cluster</name>
        <dbReference type="ChEBI" id="CHEBI:49883"/>
        <label>1</label>
    </ligand>
</feature>
<dbReference type="InterPro" id="IPR011538">
    <property type="entry name" value="Nuo51_FMN-bd"/>
</dbReference>
<dbReference type="InterPro" id="IPR010208">
    <property type="entry name" value="Ion_transpt_RnfC/RsxC"/>
</dbReference>
<feature type="binding site" evidence="8">
    <location>
        <position position="408"/>
    </location>
    <ligand>
        <name>[4Fe-4S] cluster</name>
        <dbReference type="ChEBI" id="CHEBI:49883"/>
        <label>2</label>
    </ligand>
</feature>
<feature type="binding site" evidence="8">
    <location>
        <position position="372"/>
    </location>
    <ligand>
        <name>[4Fe-4S] cluster</name>
        <dbReference type="ChEBI" id="CHEBI:49883"/>
        <label>1</label>
    </ligand>
</feature>
<keyword evidence="2 8" id="KW-0004">4Fe-4S</keyword>
<name>A0ABV8QGM9_9GAMM</name>
<feature type="domain" description="4Fe-4S ferredoxin-type" evidence="10">
    <location>
        <begin position="359"/>
        <end position="389"/>
    </location>
</feature>
<evidence type="ECO:0000313" key="12">
    <source>
        <dbReference type="Proteomes" id="UP001595798"/>
    </source>
</evidence>
<evidence type="ECO:0000256" key="3">
    <source>
        <dbReference type="ARBA" id="ARBA00022723"/>
    </source>
</evidence>
<dbReference type="PROSITE" id="PS51379">
    <property type="entry name" value="4FE4S_FER_2"/>
    <property type="match status" value="2"/>
</dbReference>
<dbReference type="EMBL" id="JBHSDI010000010">
    <property type="protein sequence ID" value="MFC4258745.1"/>
    <property type="molecule type" value="Genomic_DNA"/>
</dbReference>
<dbReference type="PANTHER" id="PTHR43034:SF2">
    <property type="entry name" value="ION-TRANSLOCATING OXIDOREDUCTASE COMPLEX SUBUNIT C"/>
    <property type="match status" value="1"/>
</dbReference>
<keyword evidence="7 8" id="KW-0411">Iron-sulfur</keyword>
<dbReference type="Proteomes" id="UP001595798">
    <property type="component" value="Unassembled WGS sequence"/>
</dbReference>
<comment type="similarity">
    <text evidence="8">Belongs to the 4Fe4S bacterial-type ferredoxin family. RnfC subfamily.</text>
</comment>
<keyword evidence="6 8" id="KW-0408">Iron</keyword>
<feature type="binding site" evidence="8">
    <location>
        <position position="411"/>
    </location>
    <ligand>
        <name>[4Fe-4S] cluster</name>
        <dbReference type="ChEBI" id="CHEBI:49883"/>
        <label>2</label>
    </ligand>
</feature>
<dbReference type="Pfam" id="PF12838">
    <property type="entry name" value="Fer4_7"/>
    <property type="match status" value="1"/>
</dbReference>
<evidence type="ECO:0000256" key="1">
    <source>
        <dbReference type="ARBA" id="ARBA00022448"/>
    </source>
</evidence>
<keyword evidence="12" id="KW-1185">Reference proteome</keyword>
<evidence type="ECO:0000256" key="9">
    <source>
        <dbReference type="SAM" id="MobiDB-lite"/>
    </source>
</evidence>